<organism evidence="8 9">
    <name type="scientific">Microbacterium hydrocarbonoxydans</name>
    <dbReference type="NCBI Taxonomy" id="273678"/>
    <lineage>
        <taxon>Bacteria</taxon>
        <taxon>Bacillati</taxon>
        <taxon>Actinomycetota</taxon>
        <taxon>Actinomycetes</taxon>
        <taxon>Micrococcales</taxon>
        <taxon>Microbacteriaceae</taxon>
        <taxon>Microbacterium</taxon>
    </lineage>
</organism>
<dbReference type="SMART" id="SM00448">
    <property type="entry name" value="REC"/>
    <property type="match status" value="1"/>
</dbReference>
<evidence type="ECO:0000256" key="3">
    <source>
        <dbReference type="ARBA" id="ARBA00023125"/>
    </source>
</evidence>
<dbReference type="InterPro" id="IPR016032">
    <property type="entry name" value="Sig_transdc_resp-reg_C-effctor"/>
</dbReference>
<dbReference type="EMBL" id="JYJB01000008">
    <property type="protein sequence ID" value="KJL48175.1"/>
    <property type="molecule type" value="Genomic_DNA"/>
</dbReference>
<protein>
    <submittedName>
        <fullName evidence="8">Transcriptional regulatory protein DegU</fullName>
    </submittedName>
</protein>
<dbReference type="GO" id="GO:0006355">
    <property type="term" value="P:regulation of DNA-templated transcription"/>
    <property type="evidence" value="ECO:0007669"/>
    <property type="project" value="InterPro"/>
</dbReference>
<accession>A0A0M2HTC2</accession>
<name>A0A0M2HTC2_9MICO</name>
<feature type="domain" description="HTH luxR-type" evidence="6">
    <location>
        <begin position="144"/>
        <end position="214"/>
    </location>
</feature>
<dbReference type="RefSeq" id="WP_045257409.1">
    <property type="nucleotide sequence ID" value="NZ_JYJB01000008.1"/>
</dbReference>
<dbReference type="Pfam" id="PF00072">
    <property type="entry name" value="Response_reg"/>
    <property type="match status" value="1"/>
</dbReference>
<dbReference type="Pfam" id="PF00196">
    <property type="entry name" value="GerE"/>
    <property type="match status" value="1"/>
</dbReference>
<evidence type="ECO:0000313" key="9">
    <source>
        <dbReference type="Proteomes" id="UP000033900"/>
    </source>
</evidence>
<keyword evidence="1 5" id="KW-0597">Phosphoprotein</keyword>
<dbReference type="PRINTS" id="PR00038">
    <property type="entry name" value="HTHLUXR"/>
</dbReference>
<dbReference type="SUPFAM" id="SSF52172">
    <property type="entry name" value="CheY-like"/>
    <property type="match status" value="1"/>
</dbReference>
<dbReference type="PATRIC" id="fig|273678.4.peg.1810"/>
<dbReference type="InterPro" id="IPR058245">
    <property type="entry name" value="NreC/VraR/RcsB-like_REC"/>
</dbReference>
<keyword evidence="2" id="KW-0805">Transcription regulation</keyword>
<dbReference type="PROSITE" id="PS00622">
    <property type="entry name" value="HTH_LUXR_1"/>
    <property type="match status" value="1"/>
</dbReference>
<dbReference type="InterPro" id="IPR011006">
    <property type="entry name" value="CheY-like_superfamily"/>
</dbReference>
<evidence type="ECO:0000256" key="1">
    <source>
        <dbReference type="ARBA" id="ARBA00022553"/>
    </source>
</evidence>
<sequence length="229" mass="24818">MRILICEDSVLLREGLVRLLEDAGHQVVAALPDTEGLTEAVADAALELCILDVRLPPTFTDEGIRAALALRVTDPQLPLLVLSQYVEERYASDLIAAQGGPLGYLLKDRVADVTEFLESVTRISEGATVLDPEVVAQLLTRRHRDDRMLRLTERERTVLALIAEGKSNQAIAGLLFLSEASIEKHITSIFQKLGLEQDESGNRRVLAALAHIENLGGATPPAGQTGAAR</sequence>
<dbReference type="Proteomes" id="UP000033900">
    <property type="component" value="Unassembled WGS sequence"/>
</dbReference>
<dbReference type="InterPro" id="IPR001789">
    <property type="entry name" value="Sig_transdc_resp-reg_receiver"/>
</dbReference>
<feature type="modified residue" description="4-aspartylphosphate" evidence="5">
    <location>
        <position position="52"/>
    </location>
</feature>
<dbReference type="PANTHER" id="PTHR43214">
    <property type="entry name" value="TWO-COMPONENT RESPONSE REGULATOR"/>
    <property type="match status" value="1"/>
</dbReference>
<evidence type="ECO:0000256" key="5">
    <source>
        <dbReference type="PROSITE-ProRule" id="PRU00169"/>
    </source>
</evidence>
<evidence type="ECO:0000259" key="6">
    <source>
        <dbReference type="PROSITE" id="PS50043"/>
    </source>
</evidence>
<dbReference type="InterPro" id="IPR039420">
    <property type="entry name" value="WalR-like"/>
</dbReference>
<feature type="domain" description="Response regulatory" evidence="7">
    <location>
        <begin position="2"/>
        <end position="122"/>
    </location>
</feature>
<keyword evidence="9" id="KW-1185">Reference proteome</keyword>
<evidence type="ECO:0000259" key="7">
    <source>
        <dbReference type="PROSITE" id="PS50110"/>
    </source>
</evidence>
<dbReference type="AlphaFoldDB" id="A0A0M2HTC2"/>
<dbReference type="PROSITE" id="PS50110">
    <property type="entry name" value="RESPONSE_REGULATORY"/>
    <property type="match status" value="1"/>
</dbReference>
<dbReference type="STRING" id="273678.RS84_01804"/>
<dbReference type="PROSITE" id="PS50043">
    <property type="entry name" value="HTH_LUXR_2"/>
    <property type="match status" value="1"/>
</dbReference>
<gene>
    <name evidence="8" type="primary">degU_3</name>
    <name evidence="8" type="ORF">RS84_01804</name>
</gene>
<dbReference type="Gene3D" id="3.40.50.2300">
    <property type="match status" value="1"/>
</dbReference>
<proteinExistence type="predicted"/>
<evidence type="ECO:0000256" key="4">
    <source>
        <dbReference type="ARBA" id="ARBA00023163"/>
    </source>
</evidence>
<keyword evidence="4" id="KW-0804">Transcription</keyword>
<keyword evidence="3" id="KW-0238">DNA-binding</keyword>
<dbReference type="InterPro" id="IPR000792">
    <property type="entry name" value="Tscrpt_reg_LuxR_C"/>
</dbReference>
<dbReference type="OrthoDB" id="9808843at2"/>
<reference evidence="8 9" key="1">
    <citation type="submission" date="2015-02" db="EMBL/GenBank/DDBJ databases">
        <title>Draft genome sequences of ten Microbacterium spp. with emphasis on heavy metal contaminated environments.</title>
        <authorList>
            <person name="Corretto E."/>
        </authorList>
    </citation>
    <scope>NUCLEOTIDE SEQUENCE [LARGE SCALE GENOMIC DNA]</scope>
    <source>
        <strain evidence="8 9">SA35</strain>
    </source>
</reference>
<evidence type="ECO:0000313" key="8">
    <source>
        <dbReference type="EMBL" id="KJL48175.1"/>
    </source>
</evidence>
<dbReference type="CDD" id="cd06170">
    <property type="entry name" value="LuxR_C_like"/>
    <property type="match status" value="1"/>
</dbReference>
<evidence type="ECO:0000256" key="2">
    <source>
        <dbReference type="ARBA" id="ARBA00023015"/>
    </source>
</evidence>
<dbReference type="CDD" id="cd17535">
    <property type="entry name" value="REC_NarL-like"/>
    <property type="match status" value="1"/>
</dbReference>
<dbReference type="SMART" id="SM00421">
    <property type="entry name" value="HTH_LUXR"/>
    <property type="match status" value="1"/>
</dbReference>
<dbReference type="PANTHER" id="PTHR43214:SF24">
    <property type="entry name" value="TRANSCRIPTIONAL REGULATORY PROTEIN NARL-RELATED"/>
    <property type="match status" value="1"/>
</dbReference>
<dbReference type="SUPFAM" id="SSF46894">
    <property type="entry name" value="C-terminal effector domain of the bipartite response regulators"/>
    <property type="match status" value="1"/>
</dbReference>
<dbReference type="GO" id="GO:0003677">
    <property type="term" value="F:DNA binding"/>
    <property type="evidence" value="ECO:0007669"/>
    <property type="project" value="UniProtKB-KW"/>
</dbReference>
<dbReference type="GO" id="GO:0000160">
    <property type="term" value="P:phosphorelay signal transduction system"/>
    <property type="evidence" value="ECO:0007669"/>
    <property type="project" value="InterPro"/>
</dbReference>
<comment type="caution">
    <text evidence="8">The sequence shown here is derived from an EMBL/GenBank/DDBJ whole genome shotgun (WGS) entry which is preliminary data.</text>
</comment>